<comment type="caution">
    <text evidence="1">The sequence shown here is derived from an EMBL/GenBank/DDBJ whole genome shotgun (WGS) entry which is preliminary data.</text>
</comment>
<sequence length="73" mass="8548">MGRAKDMALFNLSQRKLQMLPLRSDLDDLHLLLSKLGLFKILRQEVVVKRFLDEDIFGESLEEFKSEVKTLQL</sequence>
<organism evidence="1 2">
    <name type="scientific">Crotalaria pallida</name>
    <name type="common">Smooth rattlebox</name>
    <name type="synonym">Crotalaria striata</name>
    <dbReference type="NCBI Taxonomy" id="3830"/>
    <lineage>
        <taxon>Eukaryota</taxon>
        <taxon>Viridiplantae</taxon>
        <taxon>Streptophyta</taxon>
        <taxon>Embryophyta</taxon>
        <taxon>Tracheophyta</taxon>
        <taxon>Spermatophyta</taxon>
        <taxon>Magnoliopsida</taxon>
        <taxon>eudicotyledons</taxon>
        <taxon>Gunneridae</taxon>
        <taxon>Pentapetalae</taxon>
        <taxon>rosids</taxon>
        <taxon>fabids</taxon>
        <taxon>Fabales</taxon>
        <taxon>Fabaceae</taxon>
        <taxon>Papilionoideae</taxon>
        <taxon>50 kb inversion clade</taxon>
        <taxon>genistoids sensu lato</taxon>
        <taxon>core genistoids</taxon>
        <taxon>Crotalarieae</taxon>
        <taxon>Crotalaria</taxon>
    </lineage>
</organism>
<protein>
    <submittedName>
        <fullName evidence="1">Uncharacterized protein</fullName>
    </submittedName>
</protein>
<gene>
    <name evidence="1" type="ORF">RIF29_39493</name>
</gene>
<evidence type="ECO:0000313" key="1">
    <source>
        <dbReference type="EMBL" id="KAK7244668.1"/>
    </source>
</evidence>
<evidence type="ECO:0000313" key="2">
    <source>
        <dbReference type="Proteomes" id="UP001372338"/>
    </source>
</evidence>
<accession>A0AAN9HTC5</accession>
<dbReference type="EMBL" id="JAYWIO010000008">
    <property type="protein sequence ID" value="KAK7244668.1"/>
    <property type="molecule type" value="Genomic_DNA"/>
</dbReference>
<dbReference type="Proteomes" id="UP001372338">
    <property type="component" value="Unassembled WGS sequence"/>
</dbReference>
<name>A0AAN9HTC5_CROPI</name>
<proteinExistence type="predicted"/>
<reference evidence="1 2" key="1">
    <citation type="submission" date="2024-01" db="EMBL/GenBank/DDBJ databases">
        <title>The genomes of 5 underutilized Papilionoideae crops provide insights into root nodulation and disease resistanc.</title>
        <authorList>
            <person name="Yuan L."/>
        </authorList>
    </citation>
    <scope>NUCLEOTIDE SEQUENCE [LARGE SCALE GENOMIC DNA]</scope>
    <source>
        <strain evidence="1">ZHUSHIDOU_FW_LH</strain>
        <tissue evidence="1">Leaf</tissue>
    </source>
</reference>
<dbReference type="AlphaFoldDB" id="A0AAN9HTC5"/>
<keyword evidence="2" id="KW-1185">Reference proteome</keyword>